<evidence type="ECO:0000313" key="2">
    <source>
        <dbReference type="Proteomes" id="UP000242381"/>
    </source>
</evidence>
<organism evidence="1 2">
    <name type="scientific">Rhizopus microsporus</name>
    <dbReference type="NCBI Taxonomy" id="58291"/>
    <lineage>
        <taxon>Eukaryota</taxon>
        <taxon>Fungi</taxon>
        <taxon>Fungi incertae sedis</taxon>
        <taxon>Mucoromycota</taxon>
        <taxon>Mucoromycotina</taxon>
        <taxon>Mucoromycetes</taxon>
        <taxon>Mucorales</taxon>
        <taxon>Mucorineae</taxon>
        <taxon>Rhizopodaceae</taxon>
        <taxon>Rhizopus</taxon>
    </lineage>
</organism>
<dbReference type="EMBL" id="KV921284">
    <property type="protein sequence ID" value="ORE21085.1"/>
    <property type="molecule type" value="Genomic_DNA"/>
</dbReference>
<proteinExistence type="predicted"/>
<accession>A0A1X0S9W8</accession>
<dbReference type="Proteomes" id="UP000242381">
    <property type="component" value="Unassembled WGS sequence"/>
</dbReference>
<protein>
    <submittedName>
        <fullName evidence="1">Uncharacterized protein</fullName>
    </submittedName>
</protein>
<sequence>MTFTICHTLSLPYCERKRLLAARLLPKANVCKENLKEKKKVSNYAKRLLKVLIAAVTTFIDHQNKGPGAHRKHQIPEHPAKTFCSRRTVGYFKEIKVKSMKIRFTLESNTVSDYVYLSLSLYFLVCSLNTCKGVKECTAVMDSAWNPGAPLIF</sequence>
<gene>
    <name evidence="1" type="ORF">BCV71DRAFT_232619</name>
</gene>
<name>A0A1X0S9W8_RHIZD</name>
<evidence type="ECO:0000313" key="1">
    <source>
        <dbReference type="EMBL" id="ORE21085.1"/>
    </source>
</evidence>
<reference evidence="1 2" key="1">
    <citation type="journal article" date="2016" name="Proc. Natl. Acad. Sci. U.S.A.">
        <title>Lipid metabolic changes in an early divergent fungus govern the establishment of a mutualistic symbiosis with endobacteria.</title>
        <authorList>
            <person name="Lastovetsky O.A."/>
            <person name="Gaspar M.L."/>
            <person name="Mondo S.J."/>
            <person name="LaButti K.M."/>
            <person name="Sandor L."/>
            <person name="Grigoriev I.V."/>
            <person name="Henry S.A."/>
            <person name="Pawlowska T.E."/>
        </authorList>
    </citation>
    <scope>NUCLEOTIDE SEQUENCE [LARGE SCALE GENOMIC DNA]</scope>
    <source>
        <strain evidence="1 2">ATCC 11559</strain>
    </source>
</reference>
<dbReference type="AlphaFoldDB" id="A0A1X0S9W8"/>